<keyword evidence="1" id="KW-0732">Signal</keyword>
<gene>
    <name evidence="2" type="ORF">KCG46_02995</name>
</gene>
<evidence type="ECO:0000256" key="1">
    <source>
        <dbReference type="SAM" id="SignalP"/>
    </source>
</evidence>
<feature type="signal peptide" evidence="1">
    <location>
        <begin position="1"/>
        <end position="21"/>
    </location>
</feature>
<accession>A0A9X1F1E3</accession>
<comment type="caution">
    <text evidence="2">The sequence shown here is derived from an EMBL/GenBank/DDBJ whole genome shotgun (WGS) entry which is preliminary data.</text>
</comment>
<organism evidence="2 3">
    <name type="scientific">Erythrobacter crassostreae</name>
    <dbReference type="NCBI Taxonomy" id="2828328"/>
    <lineage>
        <taxon>Bacteria</taxon>
        <taxon>Pseudomonadati</taxon>
        <taxon>Pseudomonadota</taxon>
        <taxon>Alphaproteobacteria</taxon>
        <taxon>Sphingomonadales</taxon>
        <taxon>Erythrobacteraceae</taxon>
        <taxon>Erythrobacter/Porphyrobacter group</taxon>
        <taxon>Erythrobacter</taxon>
    </lineage>
</organism>
<reference evidence="2" key="1">
    <citation type="submission" date="2021-04" db="EMBL/GenBank/DDBJ databases">
        <authorList>
            <person name="Pira H."/>
            <person name="Risdian C."/>
            <person name="Wink J."/>
        </authorList>
    </citation>
    <scope>NUCLEOTIDE SEQUENCE</scope>
    <source>
        <strain evidence="2">WH158</strain>
    </source>
</reference>
<protein>
    <submittedName>
        <fullName evidence="2">Uncharacterized protein</fullName>
    </submittedName>
</protein>
<dbReference type="Proteomes" id="UP001138681">
    <property type="component" value="Unassembled WGS sequence"/>
</dbReference>
<dbReference type="RefSeq" id="WP_218403847.1">
    <property type="nucleotide sequence ID" value="NZ_JAGSPC010000001.1"/>
</dbReference>
<evidence type="ECO:0000313" key="2">
    <source>
        <dbReference type="EMBL" id="MBV7258541.1"/>
    </source>
</evidence>
<keyword evidence="3" id="KW-1185">Reference proteome</keyword>
<proteinExistence type="predicted"/>
<evidence type="ECO:0000313" key="3">
    <source>
        <dbReference type="Proteomes" id="UP001138681"/>
    </source>
</evidence>
<name>A0A9X1F1E3_9SPHN</name>
<dbReference type="EMBL" id="JAGSPC010000001">
    <property type="protein sequence ID" value="MBV7258541.1"/>
    <property type="molecule type" value="Genomic_DNA"/>
</dbReference>
<feature type="chain" id="PRO_5040733493" evidence="1">
    <location>
        <begin position="22"/>
        <end position="207"/>
    </location>
</feature>
<sequence length="207" mass="22833">MKFKLLFLALSVMLLPSGALAQDLPKERYTILPALEINLQRGLAYYIGESGQAAMRIEDCSDDTTHCIRSICKSMNGYIPPRPDCVAGSQLTMIWPRQCARHAEIGDQIEQNGVKATMIGYYDRIVHHTGLRSRRYVWSVEGQTDIALIAHKGHLTGVVLDTSETNQIAARFSKNPVFDAKDAGDDAYPNLIVTWPLPNSIGGACAK</sequence>
<dbReference type="AlphaFoldDB" id="A0A9X1F1E3"/>